<name>E3FJG4_STIAD</name>
<keyword evidence="2" id="KW-1185">Reference proteome</keyword>
<dbReference type="KEGG" id="sur:STAUR_2655"/>
<proteinExistence type="predicted"/>
<dbReference type="HOGENOM" id="CLU_1057317_0_0_7"/>
<organism evidence="1 2">
    <name type="scientific">Stigmatella aurantiaca (strain DW4/3-1)</name>
    <dbReference type="NCBI Taxonomy" id="378806"/>
    <lineage>
        <taxon>Bacteria</taxon>
        <taxon>Pseudomonadati</taxon>
        <taxon>Myxococcota</taxon>
        <taxon>Myxococcia</taxon>
        <taxon>Myxococcales</taxon>
        <taxon>Cystobacterineae</taxon>
        <taxon>Archangiaceae</taxon>
        <taxon>Stigmatella</taxon>
    </lineage>
</organism>
<sequence>MKLRFQPRGAPALRSSARTTQWTSSLMPSGSCGCVDMRSRNDRRPCGARRSARMAEPRTLDLSSFGDRASMGFARGRAALGEGDTTMAKNGIARAARKELADVPRQLAALASMSVPDLAEKYLEVYGEPTRSRNRDYLKKRLSFRIQELAEGSLSTRAVTRIAELGDKLPERWRMRQVEETKPSAPPPAAADVRAAAADARAPAADGRDARLPPPGTVLTRAFKGTQHRVTVREGGVEYEGQLHRSLSSVAKLITGTAWNGFSFFGLKAGGPKAVKS</sequence>
<dbReference type="EMBL" id="CP002271">
    <property type="protein sequence ID" value="ADO70459.1"/>
    <property type="molecule type" value="Genomic_DNA"/>
</dbReference>
<gene>
    <name evidence="1" type="ordered locus">STAUR_2655</name>
</gene>
<dbReference type="Pfam" id="PF11149">
    <property type="entry name" value="DUF2924"/>
    <property type="match status" value="1"/>
</dbReference>
<dbReference type="Proteomes" id="UP000001351">
    <property type="component" value="Chromosome"/>
</dbReference>
<evidence type="ECO:0000313" key="1">
    <source>
        <dbReference type="EMBL" id="ADO70459.1"/>
    </source>
</evidence>
<evidence type="ECO:0000313" key="2">
    <source>
        <dbReference type="Proteomes" id="UP000001351"/>
    </source>
</evidence>
<reference evidence="1 2" key="1">
    <citation type="journal article" date="2011" name="Mol. Biol. Evol.">
        <title>Comparative genomic analysis of fruiting body formation in Myxococcales.</title>
        <authorList>
            <person name="Huntley S."/>
            <person name="Hamann N."/>
            <person name="Wegener-Feldbrugge S."/>
            <person name="Treuner-Lange A."/>
            <person name="Kube M."/>
            <person name="Reinhardt R."/>
            <person name="Klages S."/>
            <person name="Muller R."/>
            <person name="Ronning C.M."/>
            <person name="Nierman W.C."/>
            <person name="Sogaard-Andersen L."/>
        </authorList>
    </citation>
    <scope>NUCLEOTIDE SEQUENCE [LARGE SCALE GENOMIC DNA]</scope>
    <source>
        <strain evidence="1 2">DW4/3-1</strain>
    </source>
</reference>
<dbReference type="InterPro" id="IPR021322">
    <property type="entry name" value="DUF2924"/>
</dbReference>
<protein>
    <submittedName>
        <fullName evidence="1">Bacteriophage related protein</fullName>
    </submittedName>
</protein>
<dbReference type="PROSITE" id="PS51257">
    <property type="entry name" value="PROKAR_LIPOPROTEIN"/>
    <property type="match status" value="1"/>
</dbReference>
<dbReference type="AlphaFoldDB" id="E3FJG4"/>
<dbReference type="STRING" id="378806.STAUR_2655"/>
<accession>E3FJG4</accession>
<dbReference type="eggNOG" id="COG3547">
    <property type="taxonomic scope" value="Bacteria"/>
</dbReference>